<protein>
    <recommendedName>
        <fullName evidence="10">FAD-binding domain-containing protein</fullName>
    </recommendedName>
</protein>
<organism evidence="8 9">
    <name type="scientific">Zasmidium cellare ATCC 36951</name>
    <dbReference type="NCBI Taxonomy" id="1080233"/>
    <lineage>
        <taxon>Eukaryota</taxon>
        <taxon>Fungi</taxon>
        <taxon>Dikarya</taxon>
        <taxon>Ascomycota</taxon>
        <taxon>Pezizomycotina</taxon>
        <taxon>Dothideomycetes</taxon>
        <taxon>Dothideomycetidae</taxon>
        <taxon>Mycosphaerellales</taxon>
        <taxon>Mycosphaerellaceae</taxon>
        <taxon>Zasmidium</taxon>
    </lineage>
</organism>
<keyword evidence="9" id="KW-1185">Reference proteome</keyword>
<evidence type="ECO:0000259" key="7">
    <source>
        <dbReference type="Pfam" id="PF07976"/>
    </source>
</evidence>
<comment type="similarity">
    <text evidence="2">Belongs to the PheA/TfdB FAD monooxygenase family.</text>
</comment>
<dbReference type="InterPro" id="IPR038220">
    <property type="entry name" value="PHOX_C_sf"/>
</dbReference>
<dbReference type="OrthoDB" id="1716816at2759"/>
<evidence type="ECO:0000313" key="9">
    <source>
        <dbReference type="Proteomes" id="UP000799537"/>
    </source>
</evidence>
<dbReference type="GO" id="GO:0071949">
    <property type="term" value="F:FAD binding"/>
    <property type="evidence" value="ECO:0007669"/>
    <property type="project" value="InterPro"/>
</dbReference>
<evidence type="ECO:0008006" key="10">
    <source>
        <dbReference type="Google" id="ProtNLM"/>
    </source>
</evidence>
<reference evidence="8" key="1">
    <citation type="journal article" date="2020" name="Stud. Mycol.">
        <title>101 Dothideomycetes genomes: a test case for predicting lifestyles and emergence of pathogens.</title>
        <authorList>
            <person name="Haridas S."/>
            <person name="Albert R."/>
            <person name="Binder M."/>
            <person name="Bloem J."/>
            <person name="Labutti K."/>
            <person name="Salamov A."/>
            <person name="Andreopoulos B."/>
            <person name="Baker S."/>
            <person name="Barry K."/>
            <person name="Bills G."/>
            <person name="Bluhm B."/>
            <person name="Cannon C."/>
            <person name="Castanera R."/>
            <person name="Culley D."/>
            <person name="Daum C."/>
            <person name="Ezra D."/>
            <person name="Gonzalez J."/>
            <person name="Henrissat B."/>
            <person name="Kuo A."/>
            <person name="Liang C."/>
            <person name="Lipzen A."/>
            <person name="Lutzoni F."/>
            <person name="Magnuson J."/>
            <person name="Mondo S."/>
            <person name="Nolan M."/>
            <person name="Ohm R."/>
            <person name="Pangilinan J."/>
            <person name="Park H.-J."/>
            <person name="Ramirez L."/>
            <person name="Alfaro M."/>
            <person name="Sun H."/>
            <person name="Tritt A."/>
            <person name="Yoshinaga Y."/>
            <person name="Zwiers L.-H."/>
            <person name="Turgeon B."/>
            <person name="Goodwin S."/>
            <person name="Spatafora J."/>
            <person name="Crous P."/>
            <person name="Grigoriev I."/>
        </authorList>
    </citation>
    <scope>NUCLEOTIDE SEQUENCE</scope>
    <source>
        <strain evidence="8">ATCC 36951</strain>
    </source>
</reference>
<evidence type="ECO:0000256" key="2">
    <source>
        <dbReference type="ARBA" id="ARBA00007801"/>
    </source>
</evidence>
<evidence type="ECO:0000259" key="6">
    <source>
        <dbReference type="Pfam" id="PF01494"/>
    </source>
</evidence>
<feature type="domain" description="Phenol hydroxylase-like C-terminal dimerisation" evidence="7">
    <location>
        <begin position="449"/>
        <end position="642"/>
    </location>
</feature>
<dbReference type="InterPro" id="IPR012941">
    <property type="entry name" value="Phe_hydrox_C_dim_dom"/>
</dbReference>
<dbReference type="NCBIfam" id="NF006144">
    <property type="entry name" value="PRK08294.1"/>
    <property type="match status" value="1"/>
</dbReference>
<evidence type="ECO:0000256" key="4">
    <source>
        <dbReference type="ARBA" id="ARBA00022827"/>
    </source>
</evidence>
<dbReference type="EMBL" id="ML993629">
    <property type="protein sequence ID" value="KAF2160084.1"/>
    <property type="molecule type" value="Genomic_DNA"/>
</dbReference>
<keyword evidence="4" id="KW-0274">FAD</keyword>
<evidence type="ECO:0000256" key="3">
    <source>
        <dbReference type="ARBA" id="ARBA00022630"/>
    </source>
</evidence>
<dbReference type="InterPro" id="IPR036249">
    <property type="entry name" value="Thioredoxin-like_sf"/>
</dbReference>
<evidence type="ECO:0000256" key="5">
    <source>
        <dbReference type="ARBA" id="ARBA00023002"/>
    </source>
</evidence>
<dbReference type="RefSeq" id="XP_033660973.1">
    <property type="nucleotide sequence ID" value="XM_033809440.1"/>
</dbReference>
<evidence type="ECO:0000313" key="8">
    <source>
        <dbReference type="EMBL" id="KAF2160084.1"/>
    </source>
</evidence>
<dbReference type="PANTHER" id="PTHR43004">
    <property type="entry name" value="TRK SYSTEM POTASSIUM UPTAKE PROTEIN"/>
    <property type="match status" value="1"/>
</dbReference>
<dbReference type="CDD" id="cd02979">
    <property type="entry name" value="PHOX_C"/>
    <property type="match status" value="1"/>
</dbReference>
<dbReference type="Gene3D" id="3.30.9.10">
    <property type="entry name" value="D-Amino Acid Oxidase, subunit A, domain 2"/>
    <property type="match status" value="1"/>
</dbReference>
<dbReference type="SUPFAM" id="SSF52833">
    <property type="entry name" value="Thioredoxin-like"/>
    <property type="match status" value="1"/>
</dbReference>
<keyword evidence="5" id="KW-0560">Oxidoreductase</keyword>
<evidence type="ECO:0000256" key="1">
    <source>
        <dbReference type="ARBA" id="ARBA00001974"/>
    </source>
</evidence>
<dbReference type="GeneID" id="54562712"/>
<comment type="cofactor">
    <cofactor evidence="1">
        <name>FAD</name>
        <dbReference type="ChEBI" id="CHEBI:57692"/>
    </cofactor>
</comment>
<dbReference type="Proteomes" id="UP000799537">
    <property type="component" value="Unassembled WGS sequence"/>
</dbReference>
<sequence>MQFHVNGFQGSQDPLVTQYQGTEPDFQTSLPQEVDVLIVGAGPAGQLLGAQLARFPNITTRIIESKHGRLEQGQADGLQCRTIEIFEAFGFSERVLKEAYWVNETTFWSPTEDGKGLRRSGRIRDTEEGLSEFPHVILNQARLHDLWLDCMKWSPTRLEPSYSRKMVEMTLPKGDEPVHVTIERTDAANQGRREQVKAKYVVGCDGARSGVRKTIGIEMKGDFANQAWGVLDALIVTDFPDIRLKTAIHSAEHGSILIIPREGGFLARFYIEMDKLKQDERVASKNVTAEVVIDRAKKIFAPYTFDVREIAYWSVYEVGQRLTDHFDDVPKTERDQRNPRVFITGDACHTHSAKAGQGMNVSMNDSFNLGWKLASVLHGRSLPSLLHTYSEERQDIARVLIEFDREMSRMFAAKPKENASADDADSVDPAVFQDFFTRQGRFMAGLQTRYKPGSLTSSDTTYQHLARGYEIGTRFQSDVVLRVADAKPIHLGHTMDADGRWRLILFNSSIASPSSPSTALSTLCAFVEKHLIPKYTPSTSDIDSLIDVRAIFTHSRQTFEITDLPSLLLPHKGKLGVQDYEKAFTDEVSYGFGGGELYQTRGLSKEEGCVVLVRPDQYVSAVLPLSKEAEGMLEGFFDGVFVEVGKGSGAVNGL</sequence>
<dbReference type="Gene3D" id="3.40.30.20">
    <property type="match status" value="1"/>
</dbReference>
<dbReference type="InterPro" id="IPR050641">
    <property type="entry name" value="RIFMO-like"/>
</dbReference>
<dbReference type="PANTHER" id="PTHR43004:SF19">
    <property type="entry name" value="BINDING MONOOXYGENASE, PUTATIVE (JCVI)-RELATED"/>
    <property type="match status" value="1"/>
</dbReference>
<dbReference type="SUPFAM" id="SSF54373">
    <property type="entry name" value="FAD-linked reductases, C-terminal domain"/>
    <property type="match status" value="1"/>
</dbReference>
<dbReference type="GO" id="GO:0016709">
    <property type="term" value="F:oxidoreductase activity, acting on paired donors, with incorporation or reduction of molecular oxygen, NAD(P)H as one donor, and incorporation of one atom of oxygen"/>
    <property type="evidence" value="ECO:0007669"/>
    <property type="project" value="UniProtKB-ARBA"/>
</dbReference>
<dbReference type="PRINTS" id="PR00420">
    <property type="entry name" value="RNGMNOXGNASE"/>
</dbReference>
<dbReference type="Pfam" id="PF01494">
    <property type="entry name" value="FAD_binding_3"/>
    <property type="match status" value="1"/>
</dbReference>
<name>A0A6A6BZ56_ZASCE</name>
<feature type="domain" description="FAD-binding" evidence="6">
    <location>
        <begin position="33"/>
        <end position="403"/>
    </location>
</feature>
<dbReference type="AlphaFoldDB" id="A0A6A6BZ56"/>
<accession>A0A6A6BZ56</accession>
<dbReference type="InterPro" id="IPR036188">
    <property type="entry name" value="FAD/NAD-bd_sf"/>
</dbReference>
<proteinExistence type="inferred from homology"/>
<dbReference type="Gene3D" id="3.50.50.60">
    <property type="entry name" value="FAD/NAD(P)-binding domain"/>
    <property type="match status" value="1"/>
</dbReference>
<gene>
    <name evidence="8" type="ORF">M409DRAFT_29383</name>
</gene>
<dbReference type="Pfam" id="PF07976">
    <property type="entry name" value="Phe_hydrox_dim"/>
    <property type="match status" value="1"/>
</dbReference>
<dbReference type="SUPFAM" id="SSF51905">
    <property type="entry name" value="FAD/NAD(P)-binding domain"/>
    <property type="match status" value="1"/>
</dbReference>
<dbReference type="InterPro" id="IPR002938">
    <property type="entry name" value="FAD-bd"/>
</dbReference>
<keyword evidence="3" id="KW-0285">Flavoprotein</keyword>